<feature type="transmembrane region" description="Helical" evidence="11">
    <location>
        <begin position="446"/>
        <end position="475"/>
    </location>
</feature>
<feature type="domain" description="Bulb-type lectin" evidence="14">
    <location>
        <begin position="33"/>
        <end position="150"/>
    </location>
</feature>
<dbReference type="InterPro" id="IPR036426">
    <property type="entry name" value="Bulb-type_lectin_dom_sf"/>
</dbReference>
<reference evidence="15 16" key="1">
    <citation type="submission" date="2021-02" db="EMBL/GenBank/DDBJ databases">
        <title>Plant Genome Project.</title>
        <authorList>
            <person name="Zhang R.-G."/>
        </authorList>
    </citation>
    <scope>NUCLEOTIDE SEQUENCE [LARGE SCALE GENOMIC DNA]</scope>
    <source>
        <tissue evidence="15">Leaves</tissue>
    </source>
</reference>
<dbReference type="EMBL" id="JAFEMO010000005">
    <property type="protein sequence ID" value="KAH7570706.1"/>
    <property type="molecule type" value="Genomic_DNA"/>
</dbReference>
<evidence type="ECO:0000256" key="5">
    <source>
        <dbReference type="ARBA" id="ARBA00022741"/>
    </source>
</evidence>
<keyword evidence="11" id="KW-1133">Transmembrane helix</keyword>
<evidence type="ECO:0000256" key="7">
    <source>
        <dbReference type="ARBA" id="ARBA00022840"/>
    </source>
</evidence>
<dbReference type="PROSITE" id="PS00107">
    <property type="entry name" value="PROTEIN_KINASE_ATP"/>
    <property type="match status" value="1"/>
</dbReference>
<feature type="signal peptide" evidence="12">
    <location>
        <begin position="1"/>
        <end position="27"/>
    </location>
</feature>
<feature type="binding site" evidence="10">
    <location>
        <position position="537"/>
    </location>
    <ligand>
        <name>ATP</name>
        <dbReference type="ChEBI" id="CHEBI:30616"/>
    </ligand>
</feature>
<dbReference type="Pfam" id="PF01453">
    <property type="entry name" value="B_lectin"/>
    <property type="match status" value="1"/>
</dbReference>
<feature type="chain" id="PRO_5045749761" description="Non-specific serine/threonine protein kinase" evidence="12">
    <location>
        <begin position="28"/>
        <end position="660"/>
    </location>
</feature>
<evidence type="ECO:0000256" key="4">
    <source>
        <dbReference type="ARBA" id="ARBA00022729"/>
    </source>
</evidence>
<keyword evidence="1" id="KW-0723">Serine/threonine-protein kinase</keyword>
<evidence type="ECO:0000256" key="2">
    <source>
        <dbReference type="ARBA" id="ARBA00022536"/>
    </source>
</evidence>
<dbReference type="Pfam" id="PF07714">
    <property type="entry name" value="PK_Tyr_Ser-Thr"/>
    <property type="match status" value="1"/>
</dbReference>
<accession>A0ABQ8I264</accession>
<dbReference type="SMART" id="SM00108">
    <property type="entry name" value="B_lectin"/>
    <property type="match status" value="1"/>
</dbReference>
<dbReference type="Proteomes" id="UP000827721">
    <property type="component" value="Unassembled WGS sequence"/>
</dbReference>
<dbReference type="SUPFAM" id="SSF56112">
    <property type="entry name" value="Protein kinase-like (PK-like)"/>
    <property type="match status" value="1"/>
</dbReference>
<protein>
    <recommendedName>
        <fullName evidence="17">Non-specific serine/threonine protein kinase</fullName>
    </recommendedName>
</protein>
<evidence type="ECO:0000259" key="14">
    <source>
        <dbReference type="PROSITE" id="PS50927"/>
    </source>
</evidence>
<dbReference type="InterPro" id="IPR008271">
    <property type="entry name" value="Ser/Thr_kinase_AS"/>
</dbReference>
<dbReference type="PROSITE" id="PS50011">
    <property type="entry name" value="PROTEIN_KINASE_DOM"/>
    <property type="match status" value="1"/>
</dbReference>
<evidence type="ECO:0000256" key="11">
    <source>
        <dbReference type="SAM" id="Phobius"/>
    </source>
</evidence>
<name>A0ABQ8I264_9ROSI</name>
<keyword evidence="6" id="KW-0418">Kinase</keyword>
<keyword evidence="4 12" id="KW-0732">Signal</keyword>
<evidence type="ECO:0000256" key="1">
    <source>
        <dbReference type="ARBA" id="ARBA00022527"/>
    </source>
</evidence>
<evidence type="ECO:0000256" key="3">
    <source>
        <dbReference type="ARBA" id="ARBA00022679"/>
    </source>
</evidence>
<dbReference type="PROSITE" id="PS00108">
    <property type="entry name" value="PROTEIN_KINASE_ST"/>
    <property type="match status" value="1"/>
</dbReference>
<keyword evidence="9" id="KW-0325">Glycoprotein</keyword>
<dbReference type="Gene3D" id="2.90.10.30">
    <property type="match status" value="1"/>
</dbReference>
<dbReference type="InterPro" id="IPR011009">
    <property type="entry name" value="Kinase-like_dom_sf"/>
</dbReference>
<keyword evidence="7 10" id="KW-0067">ATP-binding</keyword>
<dbReference type="CDD" id="cd01098">
    <property type="entry name" value="PAN_AP_plant"/>
    <property type="match status" value="1"/>
</dbReference>
<keyword evidence="8" id="KW-1015">Disulfide bond</keyword>
<dbReference type="Gene3D" id="1.10.510.10">
    <property type="entry name" value="Transferase(Phosphotransferase) domain 1"/>
    <property type="match status" value="1"/>
</dbReference>
<evidence type="ECO:0008006" key="17">
    <source>
        <dbReference type="Google" id="ProtNLM"/>
    </source>
</evidence>
<evidence type="ECO:0000256" key="9">
    <source>
        <dbReference type="ARBA" id="ARBA00023180"/>
    </source>
</evidence>
<dbReference type="CDD" id="cd00028">
    <property type="entry name" value="B_lectin"/>
    <property type="match status" value="1"/>
</dbReference>
<sequence>MMMGVSALLHLSLLLLLVLLLPFVALTANINLETPIIASEDSPPWKSTSEDFAFGFRQLDGNPDLFLLAIWFEKVPNRTIVWSANGNNPASRGSEVKLTKSGELVLHGPEGKELWKRPQGDGKSSSAAMQDDGNFVLLDGNSKSIWESYNEPTDTILPGQILDMYSNLTSRQTPQNYSDGRFQLHMQGDGNLVLYPISESTETIYKAYWASGTMNSKSELVFDKAGYIYLKDGTKRIFNLTKTDISTFSMQNFYHLARIDYDGVFRQYTYSKNEKCSFALRTVAKYPEDICLAITGDTGSGACGYNSYCLQTNGEKKCLCPENYSFVNPNDPQKGCKPDFPLPTCQENGWEANPKLVEFKRLNNTDWPLSDYDLQTGDGVTEQMCEQLCREDCYCAAAIYNDNHCWKKKYPLSNGRSSTSVNRIALLKVPKDGAFKLFEEKKDQSALILVVSLLLGGSVFFNILMILAIFLAVYFSYHKKFLQSFSSVLGGNITHYRYKELAEATGGFKQVLGKGAFGIVYKGVIRSDAKRFVAVKKLDKMEHEGEREFKTEVSVIGQTHHKNLVRLLGYCDEGEHRLLVYEYMSNGSLASFLFGISRPNWNQRVQIVLGIARGLMYLHEECSTQIIHCDIKPQNILLDEYLTARISDFGLAKLLLADQT</sequence>
<gene>
    <name evidence="15" type="ORF">JRO89_XS05G0163600</name>
</gene>
<evidence type="ECO:0000313" key="16">
    <source>
        <dbReference type="Proteomes" id="UP000827721"/>
    </source>
</evidence>
<keyword evidence="11" id="KW-0472">Membrane</keyword>
<dbReference type="SUPFAM" id="SSF51110">
    <property type="entry name" value="alpha-D-mannose-specific plant lectins"/>
    <property type="match status" value="1"/>
</dbReference>
<dbReference type="Gene3D" id="2.90.10.10">
    <property type="entry name" value="Bulb-type lectin domain"/>
    <property type="match status" value="1"/>
</dbReference>
<dbReference type="InterPro" id="IPR017441">
    <property type="entry name" value="Protein_kinase_ATP_BS"/>
</dbReference>
<comment type="caution">
    <text evidence="15">The sequence shown here is derived from an EMBL/GenBank/DDBJ whole genome shotgun (WGS) entry which is preliminary data.</text>
</comment>
<evidence type="ECO:0000259" key="13">
    <source>
        <dbReference type="PROSITE" id="PS50011"/>
    </source>
</evidence>
<dbReference type="SMART" id="SM00220">
    <property type="entry name" value="S_TKc"/>
    <property type="match status" value="1"/>
</dbReference>
<keyword evidence="3" id="KW-0808">Transferase</keyword>
<dbReference type="InterPro" id="IPR001245">
    <property type="entry name" value="Ser-Thr/Tyr_kinase_cat_dom"/>
</dbReference>
<evidence type="ECO:0000256" key="6">
    <source>
        <dbReference type="ARBA" id="ARBA00022777"/>
    </source>
</evidence>
<evidence type="ECO:0000256" key="8">
    <source>
        <dbReference type="ARBA" id="ARBA00023157"/>
    </source>
</evidence>
<evidence type="ECO:0000256" key="12">
    <source>
        <dbReference type="SAM" id="SignalP"/>
    </source>
</evidence>
<dbReference type="PANTHER" id="PTHR47976">
    <property type="entry name" value="G-TYPE LECTIN S-RECEPTOR-LIKE SERINE/THREONINE-PROTEIN KINASE SD2-5"/>
    <property type="match status" value="1"/>
</dbReference>
<dbReference type="PROSITE" id="PS50927">
    <property type="entry name" value="BULB_LECTIN"/>
    <property type="match status" value="1"/>
</dbReference>
<keyword evidence="16" id="KW-1185">Reference proteome</keyword>
<dbReference type="InterPro" id="IPR000719">
    <property type="entry name" value="Prot_kinase_dom"/>
</dbReference>
<keyword evidence="11" id="KW-0812">Transmembrane</keyword>
<evidence type="ECO:0000313" key="15">
    <source>
        <dbReference type="EMBL" id="KAH7570706.1"/>
    </source>
</evidence>
<dbReference type="Gene3D" id="3.30.200.20">
    <property type="entry name" value="Phosphorylase Kinase, domain 1"/>
    <property type="match status" value="1"/>
</dbReference>
<organism evidence="15 16">
    <name type="scientific">Xanthoceras sorbifolium</name>
    <dbReference type="NCBI Taxonomy" id="99658"/>
    <lineage>
        <taxon>Eukaryota</taxon>
        <taxon>Viridiplantae</taxon>
        <taxon>Streptophyta</taxon>
        <taxon>Embryophyta</taxon>
        <taxon>Tracheophyta</taxon>
        <taxon>Spermatophyta</taxon>
        <taxon>Magnoliopsida</taxon>
        <taxon>eudicotyledons</taxon>
        <taxon>Gunneridae</taxon>
        <taxon>Pentapetalae</taxon>
        <taxon>rosids</taxon>
        <taxon>malvids</taxon>
        <taxon>Sapindales</taxon>
        <taxon>Sapindaceae</taxon>
        <taxon>Xanthoceroideae</taxon>
        <taxon>Xanthoceras</taxon>
    </lineage>
</organism>
<evidence type="ECO:0000256" key="10">
    <source>
        <dbReference type="PROSITE-ProRule" id="PRU10141"/>
    </source>
</evidence>
<keyword evidence="2" id="KW-0245">EGF-like domain</keyword>
<dbReference type="InterPro" id="IPR051343">
    <property type="entry name" value="G-type_lectin_kinases/EP1-like"/>
</dbReference>
<proteinExistence type="predicted"/>
<dbReference type="PANTHER" id="PTHR47976:SF2">
    <property type="entry name" value="RECEPTOR-LIKE SERINE_THREONINE-PROTEIN KINASE"/>
    <property type="match status" value="1"/>
</dbReference>
<dbReference type="InterPro" id="IPR001480">
    <property type="entry name" value="Bulb-type_lectin_dom"/>
</dbReference>
<keyword evidence="5 10" id="KW-0547">Nucleotide-binding</keyword>
<feature type="domain" description="Protein kinase" evidence="13">
    <location>
        <begin position="506"/>
        <end position="660"/>
    </location>
</feature>